<dbReference type="InterPro" id="IPR036397">
    <property type="entry name" value="RNaseH_sf"/>
</dbReference>
<evidence type="ECO:0000313" key="5">
    <source>
        <dbReference type="EMBL" id="SDC31272.1"/>
    </source>
</evidence>
<dbReference type="EMBL" id="FMYH01000002">
    <property type="protein sequence ID" value="SDC31272.1"/>
    <property type="molecule type" value="Genomic_DNA"/>
</dbReference>
<keyword evidence="6" id="KW-1185">Reference proteome</keyword>
<protein>
    <submittedName>
        <fullName evidence="5">DNA polymerase-3 subunit epsilon</fullName>
    </submittedName>
</protein>
<keyword evidence="2" id="KW-0378">Hydrolase</keyword>
<dbReference type="GO" id="GO:0008408">
    <property type="term" value="F:3'-5' exonuclease activity"/>
    <property type="evidence" value="ECO:0007669"/>
    <property type="project" value="TreeGrafter"/>
</dbReference>
<evidence type="ECO:0000256" key="2">
    <source>
        <dbReference type="ARBA" id="ARBA00022801"/>
    </source>
</evidence>
<name>A0A1G6KJI0_9MICO</name>
<keyword evidence="1" id="KW-0540">Nuclease</keyword>
<evidence type="ECO:0000256" key="3">
    <source>
        <dbReference type="ARBA" id="ARBA00022839"/>
    </source>
</evidence>
<sequence length="239" mass="25406">MTWTAGPLLGFDTETTGVDVANDRIVTAALVRRDATGSDVRTWIINPGVPIPAEAAAIHGVTTEMAQAQGAAPAQALDEIAAALARALHDGVPVVAFNATFDICILEAELARHGLVSLADRIGREVSPVIDPLVLDRAVDRYRRGKRKLVDLCEVYGVGGDGDLHNADVDVLATLDVLAAMTARHPSLAELELTALHAFQAVEHTKWAVNFNSWRESKGLDGPGAGESWLSDHRQIGAL</sequence>
<organism evidence="5 6">
    <name type="scientific">Sanguibacter gelidistatuariae</name>
    <dbReference type="NCBI Taxonomy" id="1814289"/>
    <lineage>
        <taxon>Bacteria</taxon>
        <taxon>Bacillati</taxon>
        <taxon>Actinomycetota</taxon>
        <taxon>Actinomycetes</taxon>
        <taxon>Micrococcales</taxon>
        <taxon>Sanguibacteraceae</taxon>
        <taxon>Sanguibacter</taxon>
    </lineage>
</organism>
<evidence type="ECO:0000256" key="1">
    <source>
        <dbReference type="ARBA" id="ARBA00022722"/>
    </source>
</evidence>
<dbReference type="InterPro" id="IPR013520">
    <property type="entry name" value="Ribonucl_H"/>
</dbReference>
<gene>
    <name evidence="5" type="ORF">SAMN05216410_1615</name>
</gene>
<dbReference type="SMART" id="SM00479">
    <property type="entry name" value="EXOIII"/>
    <property type="match status" value="1"/>
</dbReference>
<dbReference type="OrthoDB" id="9791657at2"/>
<keyword evidence="3" id="KW-0269">Exonuclease</keyword>
<dbReference type="RefSeq" id="WP_093182222.1">
    <property type="nucleotide sequence ID" value="NZ_FMYH01000002.1"/>
</dbReference>
<accession>A0A1G6KJI0</accession>
<feature type="domain" description="Exonuclease" evidence="4">
    <location>
        <begin position="7"/>
        <end position="187"/>
    </location>
</feature>
<evidence type="ECO:0000313" key="6">
    <source>
        <dbReference type="Proteomes" id="UP000199039"/>
    </source>
</evidence>
<proteinExistence type="predicted"/>
<dbReference type="SUPFAM" id="SSF53098">
    <property type="entry name" value="Ribonuclease H-like"/>
    <property type="match status" value="1"/>
</dbReference>
<dbReference type="PANTHER" id="PTHR30231">
    <property type="entry name" value="DNA POLYMERASE III SUBUNIT EPSILON"/>
    <property type="match status" value="1"/>
</dbReference>
<dbReference type="GO" id="GO:0003676">
    <property type="term" value="F:nucleic acid binding"/>
    <property type="evidence" value="ECO:0007669"/>
    <property type="project" value="InterPro"/>
</dbReference>
<dbReference type="PANTHER" id="PTHR30231:SF4">
    <property type="entry name" value="PROTEIN NEN2"/>
    <property type="match status" value="1"/>
</dbReference>
<dbReference type="Proteomes" id="UP000199039">
    <property type="component" value="Unassembled WGS sequence"/>
</dbReference>
<dbReference type="GO" id="GO:0005829">
    <property type="term" value="C:cytosol"/>
    <property type="evidence" value="ECO:0007669"/>
    <property type="project" value="TreeGrafter"/>
</dbReference>
<dbReference type="NCBIfam" id="NF005927">
    <property type="entry name" value="PRK07942.1"/>
    <property type="match status" value="1"/>
</dbReference>
<dbReference type="STRING" id="1814289.SAMN05216410_1615"/>
<evidence type="ECO:0000259" key="4">
    <source>
        <dbReference type="SMART" id="SM00479"/>
    </source>
</evidence>
<reference evidence="5 6" key="1">
    <citation type="submission" date="2016-09" db="EMBL/GenBank/DDBJ databases">
        <authorList>
            <person name="Capua I."/>
            <person name="De Benedictis P."/>
            <person name="Joannis T."/>
            <person name="Lombin L.H."/>
            <person name="Cattoli G."/>
        </authorList>
    </citation>
    <scope>NUCLEOTIDE SEQUENCE [LARGE SCALE GENOMIC DNA]</scope>
    <source>
        <strain evidence="5 6">ISLP-3</strain>
    </source>
</reference>
<dbReference type="Gene3D" id="3.30.420.10">
    <property type="entry name" value="Ribonuclease H-like superfamily/Ribonuclease H"/>
    <property type="match status" value="1"/>
</dbReference>
<dbReference type="InterPro" id="IPR012337">
    <property type="entry name" value="RNaseH-like_sf"/>
</dbReference>
<dbReference type="AlphaFoldDB" id="A0A1G6KJI0"/>
<dbReference type="CDD" id="cd06127">
    <property type="entry name" value="DEDDh"/>
    <property type="match status" value="1"/>
</dbReference>
<dbReference type="Pfam" id="PF00929">
    <property type="entry name" value="RNase_T"/>
    <property type="match status" value="1"/>
</dbReference>